<dbReference type="PANTHER" id="PTHR13315">
    <property type="entry name" value="METALLO PHOSPHOESTERASE RELATED"/>
    <property type="match status" value="1"/>
</dbReference>
<dbReference type="GO" id="GO:0016020">
    <property type="term" value="C:membrane"/>
    <property type="evidence" value="ECO:0007669"/>
    <property type="project" value="GOC"/>
</dbReference>
<dbReference type="Proteomes" id="UP000800040">
    <property type="component" value="Unassembled WGS sequence"/>
</dbReference>
<protein>
    <recommendedName>
        <fullName evidence="6">Calcineurin-like phosphoesterase domain-containing protein</fullName>
    </recommendedName>
</protein>
<dbReference type="InterPro" id="IPR029052">
    <property type="entry name" value="Metallo-depent_PP-like"/>
</dbReference>
<feature type="compositionally biased region" description="Low complexity" evidence="2">
    <location>
        <begin position="479"/>
        <end position="490"/>
    </location>
</feature>
<sequence length="655" mass="72848">MQLSRLLFRIALLVFPVAIASTIWLYMYPVLHGCAFPVPPPVHAQSLAPFRLLSLGDPQLEGDSSLPDPNAPVFPSVVHLVPRLREAGNFTESRDIAKEAARGVVKDARRWVEGKRKAIDLWGNDWYLAHIVRSLRWWTAPTHVSVLGDLLGSQWVTDGEFSKRAARYWHIVMRGLEKVPDAVYGADEEGKVEAVPAEPTAEPATERESQEEEDEDKEEDEKAERKPLWGGTTEVLGADKRWEKRVINIVGNHDVGYAGDIDESRIGRFERAFGSVNWDIWFTLPDHLRFNKTALPSTTPNSAPALRLVILNSMNLDTPAWSSELQSETYAYVNHIITSSLPVEDKTHATILLTHIPLEKETGICVDSPYFDFFQDGQGVKEQNMLSGHASKIVIEGIFGMSLNKDAAGGGLGRRGIVVNGHDHAGCDVVHYIRQPGVQHLCHKDQMKREEAYWPASTADEAMIATSMDIDGPGSGANETESIPESSTEPPADPAQAPPPLPSWKARRYPSRPFEISPDNECTRIDTSPHIREITLRSMMGEFSGYAGFLSAWFDENKGEKGEWVFEFSTCGFGVQHWWWGVHVLDLICVVALVGSCSAYAWEKWVPEKPHSRLDTDTGKACSRSVIDAKDASTIVHSNTHGNTSSDSEVTKRRL</sequence>
<evidence type="ECO:0000256" key="2">
    <source>
        <dbReference type="SAM" id="MobiDB-lite"/>
    </source>
</evidence>
<keyword evidence="3" id="KW-1133">Transmembrane helix</keyword>
<evidence type="ECO:0000256" key="3">
    <source>
        <dbReference type="SAM" id="Phobius"/>
    </source>
</evidence>
<keyword evidence="5" id="KW-1185">Reference proteome</keyword>
<organism evidence="4 5">
    <name type="scientific">Decorospora gaudefroyi</name>
    <dbReference type="NCBI Taxonomy" id="184978"/>
    <lineage>
        <taxon>Eukaryota</taxon>
        <taxon>Fungi</taxon>
        <taxon>Dikarya</taxon>
        <taxon>Ascomycota</taxon>
        <taxon>Pezizomycotina</taxon>
        <taxon>Dothideomycetes</taxon>
        <taxon>Pleosporomycetidae</taxon>
        <taxon>Pleosporales</taxon>
        <taxon>Pleosporineae</taxon>
        <taxon>Pleosporaceae</taxon>
        <taxon>Decorospora</taxon>
    </lineage>
</organism>
<dbReference type="OrthoDB" id="9984693at2759"/>
<dbReference type="InterPro" id="IPR033308">
    <property type="entry name" value="PGAP5/Cdc1/Ted1"/>
</dbReference>
<keyword evidence="3" id="KW-0812">Transmembrane</keyword>
<keyword evidence="1 3" id="KW-0472">Membrane</keyword>
<dbReference type="EMBL" id="ML975368">
    <property type="protein sequence ID" value="KAF1831260.1"/>
    <property type="molecule type" value="Genomic_DNA"/>
</dbReference>
<name>A0A6A5K4L9_9PLEO</name>
<evidence type="ECO:0000313" key="4">
    <source>
        <dbReference type="EMBL" id="KAF1831260.1"/>
    </source>
</evidence>
<dbReference type="GO" id="GO:0006506">
    <property type="term" value="P:GPI anchor biosynthetic process"/>
    <property type="evidence" value="ECO:0007669"/>
    <property type="project" value="InterPro"/>
</dbReference>
<reference evidence="4" key="1">
    <citation type="submission" date="2020-01" db="EMBL/GenBank/DDBJ databases">
        <authorList>
            <consortium name="DOE Joint Genome Institute"/>
            <person name="Haridas S."/>
            <person name="Albert R."/>
            <person name="Binder M."/>
            <person name="Bloem J."/>
            <person name="Labutti K."/>
            <person name="Salamov A."/>
            <person name="Andreopoulos B."/>
            <person name="Baker S.E."/>
            <person name="Barry K."/>
            <person name="Bills G."/>
            <person name="Bluhm B.H."/>
            <person name="Cannon C."/>
            <person name="Castanera R."/>
            <person name="Culley D.E."/>
            <person name="Daum C."/>
            <person name="Ezra D."/>
            <person name="Gonzalez J.B."/>
            <person name="Henrissat B."/>
            <person name="Kuo A."/>
            <person name="Liang C."/>
            <person name="Lipzen A."/>
            <person name="Lutzoni F."/>
            <person name="Magnuson J."/>
            <person name="Mondo S."/>
            <person name="Nolan M."/>
            <person name="Ohm R."/>
            <person name="Pangilinan J."/>
            <person name="Park H.-J."/>
            <person name="Ramirez L."/>
            <person name="Alfaro M."/>
            <person name="Sun H."/>
            <person name="Tritt A."/>
            <person name="Yoshinaga Y."/>
            <person name="Zwiers L.-H."/>
            <person name="Turgeon B.G."/>
            <person name="Goodwin S.B."/>
            <person name="Spatafora J.W."/>
            <person name="Crous P.W."/>
            <person name="Grigoriev I.V."/>
        </authorList>
    </citation>
    <scope>NUCLEOTIDE SEQUENCE</scope>
    <source>
        <strain evidence="4">P77</strain>
    </source>
</reference>
<feature type="compositionally biased region" description="Acidic residues" evidence="2">
    <location>
        <begin position="209"/>
        <end position="219"/>
    </location>
</feature>
<dbReference type="SUPFAM" id="SSF56300">
    <property type="entry name" value="Metallo-dependent phosphatases"/>
    <property type="match status" value="1"/>
</dbReference>
<dbReference type="AlphaFoldDB" id="A0A6A5K4L9"/>
<evidence type="ECO:0000256" key="1">
    <source>
        <dbReference type="ARBA" id="ARBA00023136"/>
    </source>
</evidence>
<feature type="transmembrane region" description="Helical" evidence="3">
    <location>
        <begin position="7"/>
        <end position="27"/>
    </location>
</feature>
<feature type="region of interest" description="Disordered" evidence="2">
    <location>
        <begin position="189"/>
        <end position="229"/>
    </location>
</feature>
<accession>A0A6A5K4L9</accession>
<feature type="compositionally biased region" description="Low complexity" evidence="2">
    <location>
        <begin position="193"/>
        <end position="203"/>
    </location>
</feature>
<proteinExistence type="predicted"/>
<evidence type="ECO:0008006" key="6">
    <source>
        <dbReference type="Google" id="ProtNLM"/>
    </source>
</evidence>
<feature type="region of interest" description="Disordered" evidence="2">
    <location>
        <begin position="467"/>
        <end position="504"/>
    </location>
</feature>
<dbReference type="GO" id="GO:0005783">
    <property type="term" value="C:endoplasmic reticulum"/>
    <property type="evidence" value="ECO:0007669"/>
    <property type="project" value="TreeGrafter"/>
</dbReference>
<evidence type="ECO:0000313" key="5">
    <source>
        <dbReference type="Proteomes" id="UP000800040"/>
    </source>
</evidence>
<feature type="compositionally biased region" description="Pro residues" evidence="2">
    <location>
        <begin position="491"/>
        <end position="502"/>
    </location>
</feature>
<gene>
    <name evidence="4" type="ORF">BDW02DRAFT_505634</name>
</gene>
<dbReference type="PANTHER" id="PTHR13315:SF1">
    <property type="entry name" value="PROTEIN TED1"/>
    <property type="match status" value="1"/>
</dbReference>